<organism evidence="1 2">
    <name type="scientific">Bacteroides uniformis (strain ATCC 8492 / DSM 6597 / CCUG 4942 / CIP 103695 / JCM 5828 / KCTC 5204 / NCTC 13054 / VPI 0061)</name>
    <dbReference type="NCBI Taxonomy" id="411479"/>
    <lineage>
        <taxon>Bacteria</taxon>
        <taxon>Pseudomonadati</taxon>
        <taxon>Bacteroidota</taxon>
        <taxon>Bacteroidia</taxon>
        <taxon>Bacteroidales</taxon>
        <taxon>Bacteroidaceae</taxon>
        <taxon>Bacteroides</taxon>
    </lineage>
</organism>
<protein>
    <submittedName>
        <fullName evidence="1">Uncharacterized protein</fullName>
    </submittedName>
</protein>
<dbReference type="AlphaFoldDB" id="A0ABC9N6I9"/>
<reference evidence="1" key="1">
    <citation type="submission" date="2007-06" db="EMBL/GenBank/DDBJ databases">
        <authorList>
            <person name="Fulton L."/>
            <person name="Clifton S."/>
            <person name="Fulton B."/>
            <person name="Xu J."/>
            <person name="Minx P."/>
            <person name="Pepin K.H."/>
            <person name="Johnson M."/>
            <person name="Thiruvilangam P."/>
            <person name="Bhonagiri V."/>
            <person name="Nash W.E."/>
            <person name="Mardis E.R."/>
            <person name="Wilson R.K."/>
        </authorList>
    </citation>
    <scope>NUCLEOTIDE SEQUENCE [LARGE SCALE GENOMIC DNA]</scope>
    <source>
        <strain evidence="1">ATCC 8492</strain>
    </source>
</reference>
<evidence type="ECO:0000313" key="1">
    <source>
        <dbReference type="EMBL" id="EDO52273.1"/>
    </source>
</evidence>
<keyword evidence="2" id="KW-1185">Reference proteome</keyword>
<dbReference type="EMBL" id="AAYH02000048">
    <property type="protein sequence ID" value="EDO52273.1"/>
    <property type="molecule type" value="Genomic_DNA"/>
</dbReference>
<gene>
    <name evidence="1" type="ORF">BACUNI_03886</name>
</gene>
<proteinExistence type="predicted"/>
<sequence length="65" mass="7620">MFASFQVGTEALQSTSPFVLLVNIKSKIHKSFETVRFNSCFLYLCSAKTGSYYKERLYYTKRLYN</sequence>
<dbReference type="Proteomes" id="UP000004110">
    <property type="component" value="Unassembled WGS sequence"/>
</dbReference>
<evidence type="ECO:0000313" key="2">
    <source>
        <dbReference type="Proteomes" id="UP000004110"/>
    </source>
</evidence>
<accession>A0ABC9N6I9</accession>
<reference evidence="1" key="2">
    <citation type="submission" date="2013-11" db="EMBL/GenBank/DDBJ databases">
        <title>Draft genome sequence of Bacteroides uniformis (ATCC 8492).</title>
        <authorList>
            <person name="Sudarsanam P."/>
            <person name="Ley R."/>
            <person name="Guruge J."/>
            <person name="Turnbaugh P.J."/>
            <person name="Mahowald M."/>
            <person name="Liep D."/>
            <person name="Gordon J."/>
        </authorList>
    </citation>
    <scope>NUCLEOTIDE SEQUENCE</scope>
    <source>
        <strain evidence="1">ATCC 8492</strain>
    </source>
</reference>
<name>A0ABC9N6I9_BACUC</name>
<comment type="caution">
    <text evidence="1">The sequence shown here is derived from an EMBL/GenBank/DDBJ whole genome shotgun (WGS) entry which is preliminary data.</text>
</comment>